<protein>
    <submittedName>
        <fullName evidence="1">Uncharacterized protein</fullName>
    </submittedName>
</protein>
<reference evidence="2" key="1">
    <citation type="journal article" date="2017" name="Nat. Microbiol.">
        <title>Global analysis of biosynthetic gene clusters reveals vast potential of secondary metabolite production in Penicillium species.</title>
        <authorList>
            <person name="Nielsen J.C."/>
            <person name="Grijseels S."/>
            <person name="Prigent S."/>
            <person name="Ji B."/>
            <person name="Dainat J."/>
            <person name="Nielsen K.F."/>
            <person name="Frisvad J.C."/>
            <person name="Workman M."/>
            <person name="Nielsen J."/>
        </authorList>
    </citation>
    <scope>NUCLEOTIDE SEQUENCE [LARGE SCALE GENOMIC DNA]</scope>
    <source>
        <strain evidence="2">IBT 14082</strain>
    </source>
</reference>
<gene>
    <name evidence="1" type="ORF">PENFLA_c074G03980</name>
</gene>
<dbReference type="Proteomes" id="UP000191342">
    <property type="component" value="Unassembled WGS sequence"/>
</dbReference>
<dbReference type="AlphaFoldDB" id="A0A1V6SC02"/>
<accession>A0A1V6SC02</accession>
<evidence type="ECO:0000313" key="1">
    <source>
        <dbReference type="EMBL" id="OQE11264.1"/>
    </source>
</evidence>
<dbReference type="EMBL" id="MLQL01000074">
    <property type="protein sequence ID" value="OQE11264.1"/>
    <property type="molecule type" value="Genomic_DNA"/>
</dbReference>
<keyword evidence="2" id="KW-1185">Reference proteome</keyword>
<name>A0A1V6SC02_9EURO</name>
<sequence>MTASAKVVLVTFLAIALGYYKIYIQDAIELSPGAERTIQPLEDFPEYQCHRMRHPLLESCEDVWLDLSGRKLYAAYANPIARELDMYGFDARMIDKGRRLRFWLVNHWPPLDASTGEPQLDATKVGANSTIDVYDLDLRHGTELAHVKTIVSETIAEQFSRYRRRRRQRRLFVHQ</sequence>
<organism evidence="1 2">
    <name type="scientific">Penicillium flavigenum</name>
    <dbReference type="NCBI Taxonomy" id="254877"/>
    <lineage>
        <taxon>Eukaryota</taxon>
        <taxon>Fungi</taxon>
        <taxon>Dikarya</taxon>
        <taxon>Ascomycota</taxon>
        <taxon>Pezizomycotina</taxon>
        <taxon>Eurotiomycetes</taxon>
        <taxon>Eurotiomycetidae</taxon>
        <taxon>Eurotiales</taxon>
        <taxon>Aspergillaceae</taxon>
        <taxon>Penicillium</taxon>
    </lineage>
</organism>
<comment type="caution">
    <text evidence="1">The sequence shown here is derived from an EMBL/GenBank/DDBJ whole genome shotgun (WGS) entry which is preliminary data.</text>
</comment>
<proteinExistence type="predicted"/>
<dbReference type="OrthoDB" id="5307922at2759"/>
<evidence type="ECO:0000313" key="2">
    <source>
        <dbReference type="Proteomes" id="UP000191342"/>
    </source>
</evidence>